<keyword evidence="5" id="KW-0472">Membrane</keyword>
<dbReference type="GO" id="GO:0017004">
    <property type="term" value="P:cytochrome complex assembly"/>
    <property type="evidence" value="ECO:0007669"/>
    <property type="project" value="UniProtKB-KW"/>
</dbReference>
<accession>A0A4Q1KAY1</accession>
<dbReference type="EMBL" id="SBKN01000001">
    <property type="protein sequence ID" value="RXR23987.1"/>
    <property type="molecule type" value="Genomic_DNA"/>
</dbReference>
<dbReference type="RefSeq" id="WP_129459952.1">
    <property type="nucleotide sequence ID" value="NZ_SBKN01000001.1"/>
</dbReference>
<evidence type="ECO:0000256" key="3">
    <source>
        <dbReference type="ARBA" id="ARBA00023157"/>
    </source>
</evidence>
<evidence type="ECO:0000259" key="6">
    <source>
        <dbReference type="PROSITE" id="PS51352"/>
    </source>
</evidence>
<evidence type="ECO:0000256" key="4">
    <source>
        <dbReference type="ARBA" id="ARBA00023284"/>
    </source>
</evidence>
<name>A0A4Q1KAY1_9FLAO</name>
<dbReference type="PANTHER" id="PTHR42852:SF6">
    <property type="entry name" value="THIOL:DISULFIDE INTERCHANGE PROTEIN DSBE"/>
    <property type="match status" value="1"/>
</dbReference>
<dbReference type="InterPro" id="IPR017937">
    <property type="entry name" value="Thioredoxin_CS"/>
</dbReference>
<feature type="transmembrane region" description="Helical" evidence="5">
    <location>
        <begin position="105"/>
        <end position="125"/>
    </location>
</feature>
<dbReference type="InterPro" id="IPR050553">
    <property type="entry name" value="Thioredoxin_ResA/DsbE_sf"/>
</dbReference>
<keyword evidence="2" id="KW-0201">Cytochrome c-type biogenesis</keyword>
<dbReference type="InterPro" id="IPR036249">
    <property type="entry name" value="Thioredoxin-like_sf"/>
</dbReference>
<comment type="caution">
    <text evidence="7">The sequence shown here is derived from an EMBL/GenBank/DDBJ whole genome shotgun (WGS) entry which is preliminary data.</text>
</comment>
<keyword evidence="3" id="KW-1015">Disulfide bond</keyword>
<dbReference type="AlphaFoldDB" id="A0A4Q1KAY1"/>
<dbReference type="PROSITE" id="PS00194">
    <property type="entry name" value="THIOREDOXIN_1"/>
    <property type="match status" value="1"/>
</dbReference>
<dbReference type="InterPro" id="IPR012336">
    <property type="entry name" value="Thioredoxin-like_fold"/>
</dbReference>
<evidence type="ECO:0000313" key="8">
    <source>
        <dbReference type="Proteomes" id="UP000289857"/>
    </source>
</evidence>
<dbReference type="Proteomes" id="UP000289857">
    <property type="component" value="Unassembled WGS sequence"/>
</dbReference>
<reference evidence="8" key="1">
    <citation type="submission" date="2019-01" db="EMBL/GenBank/DDBJ databases">
        <title>Cytophagaceae bacterium strain CAR-16.</title>
        <authorList>
            <person name="Chen W.-M."/>
        </authorList>
    </citation>
    <scope>NUCLEOTIDE SEQUENCE [LARGE SCALE GENOMIC DNA]</scope>
    <source>
        <strain evidence="8">WWJ-16</strain>
    </source>
</reference>
<organism evidence="7 8">
    <name type="scientific">Flavobacterium stagni</name>
    <dbReference type="NCBI Taxonomy" id="2506421"/>
    <lineage>
        <taxon>Bacteria</taxon>
        <taxon>Pseudomonadati</taxon>
        <taxon>Bacteroidota</taxon>
        <taxon>Flavobacteriia</taxon>
        <taxon>Flavobacteriales</taxon>
        <taxon>Flavobacteriaceae</taxon>
        <taxon>Flavobacterium</taxon>
    </lineage>
</organism>
<evidence type="ECO:0000256" key="1">
    <source>
        <dbReference type="ARBA" id="ARBA00004196"/>
    </source>
</evidence>
<feature type="transmembrane region" description="Helical" evidence="5">
    <location>
        <begin position="78"/>
        <end position="98"/>
    </location>
</feature>
<dbReference type="SUPFAM" id="SSF52833">
    <property type="entry name" value="Thioredoxin-like"/>
    <property type="match status" value="1"/>
</dbReference>
<feature type="transmembrane region" description="Helical" evidence="5">
    <location>
        <begin position="27"/>
        <end position="44"/>
    </location>
</feature>
<dbReference type="InterPro" id="IPR013766">
    <property type="entry name" value="Thioredoxin_domain"/>
</dbReference>
<keyword evidence="4" id="KW-0676">Redox-active center</keyword>
<keyword evidence="8" id="KW-1185">Reference proteome</keyword>
<protein>
    <submittedName>
        <fullName evidence="7">Redoxin domain-containing protein</fullName>
    </submittedName>
</protein>
<evidence type="ECO:0000256" key="5">
    <source>
        <dbReference type="SAM" id="Phobius"/>
    </source>
</evidence>
<dbReference type="Gene3D" id="3.40.30.10">
    <property type="entry name" value="Glutaredoxin"/>
    <property type="match status" value="1"/>
</dbReference>
<evidence type="ECO:0000313" key="7">
    <source>
        <dbReference type="EMBL" id="RXR23987.1"/>
    </source>
</evidence>
<dbReference type="GO" id="GO:0030313">
    <property type="term" value="C:cell envelope"/>
    <property type="evidence" value="ECO:0007669"/>
    <property type="project" value="UniProtKB-SubCell"/>
</dbReference>
<keyword evidence="5" id="KW-1133">Transmembrane helix</keyword>
<proteinExistence type="predicted"/>
<comment type="subcellular location">
    <subcellularLocation>
        <location evidence="1">Cell envelope</location>
    </subcellularLocation>
</comment>
<sequence>MKNSLLFVTVLILYTISGIVSVELGYIGVFLSSFIFFFLPVFFLKNISQASLKVIVFFILIHTFFLITALIVKGFAGVKLGGNIIVAINFCSLIFGNYISKKGRILFYSTTIIYFVFIFFVSQLITVLSEQVDFYGTITGKVNYKVNSKNLIVYDFKTKKNINISNLKSKIIVLDYWNNNCAPCYKKFPSYKKLENKFKSNNNILFLTINSFEENNEILEGKLIMDSLKYNFKNYFQNRKISEKLNVQSFPTILVLKNGRIIFRGSVDLLFILDFIYLKP</sequence>
<keyword evidence="5" id="KW-0812">Transmembrane</keyword>
<evidence type="ECO:0000256" key="2">
    <source>
        <dbReference type="ARBA" id="ARBA00022748"/>
    </source>
</evidence>
<feature type="domain" description="Thioredoxin" evidence="6">
    <location>
        <begin position="123"/>
        <end position="280"/>
    </location>
</feature>
<gene>
    <name evidence="7" type="ORF">EQG61_00685</name>
</gene>
<dbReference type="Pfam" id="PF13905">
    <property type="entry name" value="Thioredoxin_8"/>
    <property type="match status" value="1"/>
</dbReference>
<feature type="transmembrane region" description="Helical" evidence="5">
    <location>
        <begin position="51"/>
        <end position="72"/>
    </location>
</feature>
<dbReference type="PANTHER" id="PTHR42852">
    <property type="entry name" value="THIOL:DISULFIDE INTERCHANGE PROTEIN DSBE"/>
    <property type="match status" value="1"/>
</dbReference>
<dbReference type="CDD" id="cd02947">
    <property type="entry name" value="TRX_family"/>
    <property type="match status" value="1"/>
</dbReference>
<dbReference type="OrthoDB" id="9815205at2"/>
<dbReference type="PROSITE" id="PS51352">
    <property type="entry name" value="THIOREDOXIN_2"/>
    <property type="match status" value="1"/>
</dbReference>